<dbReference type="PANTHER" id="PTHR43355:SF2">
    <property type="entry name" value="FLAVIN REDUCTASE (NADPH)"/>
    <property type="match status" value="1"/>
</dbReference>
<dbReference type="SUPFAM" id="SSF51735">
    <property type="entry name" value="NAD(P)-binding Rossmann-fold domains"/>
    <property type="match status" value="1"/>
</dbReference>
<dbReference type="PROSITE" id="PS51257">
    <property type="entry name" value="PROKAR_LIPOPROTEIN"/>
    <property type="match status" value="1"/>
</dbReference>
<evidence type="ECO:0000259" key="1">
    <source>
        <dbReference type="Pfam" id="PF13460"/>
    </source>
</evidence>
<dbReference type="PANTHER" id="PTHR43355">
    <property type="entry name" value="FLAVIN REDUCTASE (NADPH)"/>
    <property type="match status" value="1"/>
</dbReference>
<protein>
    <recommendedName>
        <fullName evidence="1">NAD(P)-binding domain-containing protein</fullName>
    </recommendedName>
</protein>
<dbReference type="AlphaFoldDB" id="A0A381XDX3"/>
<organism evidence="2">
    <name type="scientific">marine metagenome</name>
    <dbReference type="NCBI Taxonomy" id="408172"/>
    <lineage>
        <taxon>unclassified sequences</taxon>
        <taxon>metagenomes</taxon>
        <taxon>ecological metagenomes</taxon>
    </lineage>
</organism>
<feature type="domain" description="NAD(P)-binding" evidence="1">
    <location>
        <begin position="56"/>
        <end position="261"/>
    </location>
</feature>
<accession>A0A381XDX3</accession>
<sequence length="316" mass="35071">MRTFMVRRLRVRQTPKFLFAALISGLLGFCACLMDSTTLHAHEFGEPSGIKIVIIGATARTANYMIPQALWRGHEVVAVARRPYRVRHKPHPRLTIVKGDVYEQASIEAALSGDGDEIVISVYGPRVDPTIEIPETDLMSQGTTNIINAMKAKGNRRLFATTSTAMQEVIRRGYKADTPKPEGVTAVNGLWFYNLRGPYNDMLKLEGIVKKSGLDFIIFRPGQLMEEPPLGNLRLAVNTETPNRRIIMYPDFAALLLDQVESNQYIGDTVGVYSDTTMDEVENVGFEIAVRKLRAMKAEVDADLAADAAKAEKATE</sequence>
<proteinExistence type="predicted"/>
<dbReference type="InterPro" id="IPR051606">
    <property type="entry name" value="Polyketide_Oxido-like"/>
</dbReference>
<dbReference type="GO" id="GO:0042602">
    <property type="term" value="F:riboflavin reductase (NADPH) activity"/>
    <property type="evidence" value="ECO:0007669"/>
    <property type="project" value="TreeGrafter"/>
</dbReference>
<dbReference type="InterPro" id="IPR036291">
    <property type="entry name" value="NAD(P)-bd_dom_sf"/>
</dbReference>
<dbReference type="EMBL" id="UINC01014792">
    <property type="protein sequence ID" value="SVA62830.1"/>
    <property type="molecule type" value="Genomic_DNA"/>
</dbReference>
<dbReference type="Pfam" id="PF13460">
    <property type="entry name" value="NAD_binding_10"/>
    <property type="match status" value="1"/>
</dbReference>
<name>A0A381XDX3_9ZZZZ</name>
<dbReference type="GO" id="GO:0004074">
    <property type="term" value="F:biliverdin reductase [NAD(P)H] activity"/>
    <property type="evidence" value="ECO:0007669"/>
    <property type="project" value="TreeGrafter"/>
</dbReference>
<evidence type="ECO:0000313" key="2">
    <source>
        <dbReference type="EMBL" id="SVA62830.1"/>
    </source>
</evidence>
<dbReference type="Gene3D" id="3.40.50.720">
    <property type="entry name" value="NAD(P)-binding Rossmann-like Domain"/>
    <property type="match status" value="1"/>
</dbReference>
<gene>
    <name evidence="2" type="ORF">METZ01_LOCUS115684</name>
</gene>
<reference evidence="2" key="1">
    <citation type="submission" date="2018-05" db="EMBL/GenBank/DDBJ databases">
        <authorList>
            <person name="Lanie J.A."/>
            <person name="Ng W.-L."/>
            <person name="Kazmierczak K.M."/>
            <person name="Andrzejewski T.M."/>
            <person name="Davidsen T.M."/>
            <person name="Wayne K.J."/>
            <person name="Tettelin H."/>
            <person name="Glass J.I."/>
            <person name="Rusch D."/>
            <person name="Podicherti R."/>
            <person name="Tsui H.-C.T."/>
            <person name="Winkler M.E."/>
        </authorList>
    </citation>
    <scope>NUCLEOTIDE SEQUENCE</scope>
</reference>
<dbReference type="InterPro" id="IPR016040">
    <property type="entry name" value="NAD(P)-bd_dom"/>
</dbReference>